<organism evidence="2 3">
    <name type="scientific">Pseudonocardia sulfidoxydans NBRC 16205</name>
    <dbReference type="NCBI Taxonomy" id="1223511"/>
    <lineage>
        <taxon>Bacteria</taxon>
        <taxon>Bacillati</taxon>
        <taxon>Actinomycetota</taxon>
        <taxon>Actinomycetes</taxon>
        <taxon>Pseudonocardiales</taxon>
        <taxon>Pseudonocardiaceae</taxon>
        <taxon>Pseudonocardia</taxon>
    </lineage>
</organism>
<protein>
    <submittedName>
        <fullName evidence="2">Uncharacterized protein</fullName>
    </submittedName>
</protein>
<gene>
    <name evidence="2" type="ORF">PSU4_55230</name>
</gene>
<keyword evidence="3" id="KW-1185">Reference proteome</keyword>
<evidence type="ECO:0000256" key="1">
    <source>
        <dbReference type="SAM" id="MobiDB-lite"/>
    </source>
</evidence>
<evidence type="ECO:0000313" key="3">
    <source>
        <dbReference type="Proteomes" id="UP000321685"/>
    </source>
</evidence>
<name>A0A511DP13_9PSEU</name>
<comment type="caution">
    <text evidence="2">The sequence shown here is derived from an EMBL/GenBank/DDBJ whole genome shotgun (WGS) entry which is preliminary data.</text>
</comment>
<reference evidence="2 3" key="1">
    <citation type="submission" date="2019-07" db="EMBL/GenBank/DDBJ databases">
        <title>Whole genome shotgun sequence of Pseudonocardia sulfidoxydans NBRC 16205.</title>
        <authorList>
            <person name="Hosoyama A."/>
            <person name="Uohara A."/>
            <person name="Ohji S."/>
            <person name="Ichikawa N."/>
        </authorList>
    </citation>
    <scope>NUCLEOTIDE SEQUENCE [LARGE SCALE GENOMIC DNA]</scope>
    <source>
        <strain evidence="2 3">NBRC 16205</strain>
    </source>
</reference>
<dbReference type="Proteomes" id="UP000321685">
    <property type="component" value="Unassembled WGS sequence"/>
</dbReference>
<dbReference type="AlphaFoldDB" id="A0A511DP13"/>
<sequence>MSGRASSLKTMKIMRGLPGRVLFGTKGLTAPRHDPNIASGSGSPSDQVTVSSDDAEAVTDAGRPTAGSHSSTAS</sequence>
<feature type="compositionally biased region" description="Polar residues" evidence="1">
    <location>
        <begin position="38"/>
        <end position="52"/>
    </location>
</feature>
<accession>A0A511DP13</accession>
<dbReference type="EMBL" id="BJVJ01000098">
    <property type="protein sequence ID" value="GEL26569.1"/>
    <property type="molecule type" value="Genomic_DNA"/>
</dbReference>
<feature type="region of interest" description="Disordered" evidence="1">
    <location>
        <begin position="23"/>
        <end position="74"/>
    </location>
</feature>
<evidence type="ECO:0000313" key="2">
    <source>
        <dbReference type="EMBL" id="GEL26569.1"/>
    </source>
</evidence>
<proteinExistence type="predicted"/>